<dbReference type="RefSeq" id="WP_123659012.1">
    <property type="nucleotide sequence ID" value="NZ_AYKG01000045.1"/>
</dbReference>
<keyword evidence="9 15" id="KW-0418">Kinase</keyword>
<dbReference type="InterPro" id="IPR011009">
    <property type="entry name" value="Kinase-like_dom_sf"/>
</dbReference>
<dbReference type="HAMAP" id="MF_00521">
    <property type="entry name" value="KDO_kinase"/>
    <property type="match status" value="1"/>
</dbReference>
<comment type="pathway">
    <text evidence="2 15">Bacterial outer membrane biogenesis; LPS core biosynthesis.</text>
</comment>
<evidence type="ECO:0000256" key="10">
    <source>
        <dbReference type="ARBA" id="ARBA00022840"/>
    </source>
</evidence>
<evidence type="ECO:0000256" key="2">
    <source>
        <dbReference type="ARBA" id="ARBA00004713"/>
    </source>
</evidence>
<evidence type="ECO:0000256" key="5">
    <source>
        <dbReference type="ARBA" id="ARBA00022475"/>
    </source>
</evidence>
<keyword evidence="6 15" id="KW-0997">Cell inner membrane</keyword>
<dbReference type="NCBIfam" id="NF002475">
    <property type="entry name" value="PRK01723.1"/>
    <property type="match status" value="1"/>
</dbReference>
<dbReference type="OrthoDB" id="6854449at2"/>
<keyword evidence="11 15" id="KW-0448">Lipopolysaccharide biosynthesis</keyword>
<dbReference type="Pfam" id="PF06293">
    <property type="entry name" value="Kdo"/>
    <property type="match status" value="1"/>
</dbReference>
<dbReference type="InterPro" id="IPR022826">
    <property type="entry name" value="KDO_kinase"/>
</dbReference>
<accession>A0A423PJF7</accession>
<dbReference type="GO" id="GO:0016773">
    <property type="term" value="F:phosphotransferase activity, alcohol group as acceptor"/>
    <property type="evidence" value="ECO:0007669"/>
    <property type="project" value="UniProtKB-UniRule"/>
</dbReference>
<dbReference type="GO" id="GO:0009244">
    <property type="term" value="P:lipopolysaccharide core region biosynthetic process"/>
    <property type="evidence" value="ECO:0007669"/>
    <property type="project" value="UniProtKB-UniRule"/>
</dbReference>
<evidence type="ECO:0000313" key="16">
    <source>
        <dbReference type="EMBL" id="ROO25632.1"/>
    </source>
</evidence>
<comment type="catalytic activity">
    <reaction evidence="14 15">
        <text>an alpha-Kdo-(2-&gt;6)-lipid IVA + ATP = a 4-O-phospho-alpha-Kdo-(2-&gt;6)-lipid IVA + ADP + H(+)</text>
        <dbReference type="Rhea" id="RHEA:74271"/>
        <dbReference type="ChEBI" id="CHEBI:15378"/>
        <dbReference type="ChEBI" id="CHEBI:30616"/>
        <dbReference type="ChEBI" id="CHEBI:176428"/>
        <dbReference type="ChEBI" id="CHEBI:193140"/>
        <dbReference type="ChEBI" id="CHEBI:456216"/>
        <dbReference type="EC" id="2.7.1.166"/>
    </reaction>
</comment>
<evidence type="ECO:0000256" key="12">
    <source>
        <dbReference type="ARBA" id="ARBA00023136"/>
    </source>
</evidence>
<evidence type="ECO:0000256" key="8">
    <source>
        <dbReference type="ARBA" id="ARBA00022741"/>
    </source>
</evidence>
<evidence type="ECO:0000256" key="1">
    <source>
        <dbReference type="ARBA" id="ARBA00004515"/>
    </source>
</evidence>
<evidence type="ECO:0000256" key="13">
    <source>
        <dbReference type="ARBA" id="ARBA00029511"/>
    </source>
</evidence>
<comment type="caution">
    <text evidence="16">The sequence shown here is derived from an EMBL/GenBank/DDBJ whole genome shotgun (WGS) entry which is preliminary data.</text>
</comment>
<organism evidence="16 17">
    <name type="scientific">Salinisphaera japonica YTM-1</name>
    <dbReference type="NCBI Taxonomy" id="1209778"/>
    <lineage>
        <taxon>Bacteria</taxon>
        <taxon>Pseudomonadati</taxon>
        <taxon>Pseudomonadota</taxon>
        <taxon>Gammaproteobacteria</taxon>
        <taxon>Salinisphaerales</taxon>
        <taxon>Salinisphaeraceae</taxon>
        <taxon>Salinisphaera</taxon>
    </lineage>
</organism>
<dbReference type="UniPathway" id="UPA00958"/>
<dbReference type="SUPFAM" id="SSF56112">
    <property type="entry name" value="Protein kinase-like (PK-like)"/>
    <property type="match status" value="1"/>
</dbReference>
<dbReference type="AlphaFoldDB" id="A0A423PJF7"/>
<dbReference type="GO" id="GO:0005886">
    <property type="term" value="C:plasma membrane"/>
    <property type="evidence" value="ECO:0007669"/>
    <property type="project" value="UniProtKB-SubCell"/>
</dbReference>
<protein>
    <recommendedName>
        <fullName evidence="13 15">3-deoxy-D-manno-octulosonic acid kinase</fullName>
        <shortName evidence="15">Kdo kinase</shortName>
        <ecNumber evidence="4 15">2.7.1.166</ecNumber>
    </recommendedName>
</protein>
<feature type="active site" evidence="15">
    <location>
        <position position="184"/>
    </location>
</feature>
<comment type="subcellular location">
    <subcellularLocation>
        <location evidence="1 15">Cell inner membrane</location>
        <topology evidence="1 15">Peripheral membrane protein</topology>
        <orientation evidence="1 15">Cytoplasmic side</orientation>
    </subcellularLocation>
</comment>
<proteinExistence type="inferred from homology"/>
<evidence type="ECO:0000313" key="17">
    <source>
        <dbReference type="Proteomes" id="UP000285310"/>
    </source>
</evidence>
<dbReference type="Proteomes" id="UP000285310">
    <property type="component" value="Unassembled WGS sequence"/>
</dbReference>
<keyword evidence="5 15" id="KW-1003">Cell membrane</keyword>
<dbReference type="InParanoid" id="A0A423PJF7"/>
<keyword evidence="12 15" id="KW-0472">Membrane</keyword>
<name>A0A423PJF7_9GAMM</name>
<dbReference type="EMBL" id="AYKG01000045">
    <property type="protein sequence ID" value="ROO25632.1"/>
    <property type="molecule type" value="Genomic_DNA"/>
</dbReference>
<keyword evidence="7 15" id="KW-0808">Transferase</keyword>
<gene>
    <name evidence="15" type="primary">kdkA</name>
    <name evidence="16" type="ORF">SAJA_12770</name>
</gene>
<evidence type="ECO:0000256" key="11">
    <source>
        <dbReference type="ARBA" id="ARBA00022985"/>
    </source>
</evidence>
<keyword evidence="10 15" id="KW-0067">ATP-binding</keyword>
<evidence type="ECO:0000256" key="7">
    <source>
        <dbReference type="ARBA" id="ARBA00022679"/>
    </source>
</evidence>
<dbReference type="GO" id="GO:0005524">
    <property type="term" value="F:ATP binding"/>
    <property type="evidence" value="ECO:0007669"/>
    <property type="project" value="UniProtKB-UniRule"/>
</dbReference>
<evidence type="ECO:0000256" key="9">
    <source>
        <dbReference type="ARBA" id="ARBA00022777"/>
    </source>
</evidence>
<dbReference type="Gene3D" id="1.10.510.10">
    <property type="entry name" value="Transferase(Phosphotransferase) domain 1"/>
    <property type="match status" value="1"/>
</dbReference>
<keyword evidence="17" id="KW-1185">Reference proteome</keyword>
<sequence length="261" mass="29709">MTQAPIKLAPHGCHGQAESATTARFRVWNPVFFADTAPCDGLFDIAEWQRRNGLLGHAQGRGQACFLRRDDGSYWVLRHFRRGGFAARLSADRYLWTGARRTRAYREFQIMLDLARLGLGVPRPVAAQSIRHGLYYEADLITEGIQGACPLADRACLESVSIATWQAIGREIAGLHAHGVWHADLNARNILLDEADQPWLIDFDRARYRYPRRRWRENNLARLKRSLDKFAAREPVFHFRSADWAALRAGYEAAFFEASGL</sequence>
<evidence type="ECO:0000256" key="3">
    <source>
        <dbReference type="ARBA" id="ARBA00010327"/>
    </source>
</evidence>
<evidence type="ECO:0000256" key="4">
    <source>
        <dbReference type="ARBA" id="ARBA00011988"/>
    </source>
</evidence>
<dbReference type="EC" id="2.7.1.166" evidence="4 15"/>
<evidence type="ECO:0000256" key="6">
    <source>
        <dbReference type="ARBA" id="ARBA00022519"/>
    </source>
</evidence>
<evidence type="ECO:0000256" key="15">
    <source>
        <dbReference type="HAMAP-Rule" id="MF_00521"/>
    </source>
</evidence>
<keyword evidence="8 15" id="KW-0547">Nucleotide-binding</keyword>
<dbReference type="GO" id="GO:0016301">
    <property type="term" value="F:kinase activity"/>
    <property type="evidence" value="ECO:0007669"/>
    <property type="project" value="UniProtKB-KW"/>
</dbReference>
<comment type="similarity">
    <text evidence="3 15">Belongs to the protein kinase superfamily. KdkA/RfaP family.</text>
</comment>
<comment type="function">
    <text evidence="15">Catalyzes the ATP-dependent phosphorylation of the 3-deoxy-D-manno-octulosonic acid (Kdo) residue in Kdo-lipid IV(A) at the 4-OH position.</text>
</comment>
<reference evidence="16 17" key="1">
    <citation type="submission" date="2013-10" db="EMBL/GenBank/DDBJ databases">
        <title>Salinisphaera japonica YTM-1 Genome Sequencing.</title>
        <authorList>
            <person name="Lai Q."/>
            <person name="Li C."/>
            <person name="Shao Z."/>
        </authorList>
    </citation>
    <scope>NUCLEOTIDE SEQUENCE [LARGE SCALE GENOMIC DNA]</scope>
    <source>
        <strain evidence="16 17">YTM-1</strain>
    </source>
</reference>
<evidence type="ECO:0000256" key="14">
    <source>
        <dbReference type="ARBA" id="ARBA00034417"/>
    </source>
</evidence>